<gene>
    <name evidence="2" type="ORF">AVDCRST_MAG11-475</name>
</gene>
<dbReference type="AlphaFoldDB" id="A0A6J4K549"/>
<evidence type="ECO:0000256" key="1">
    <source>
        <dbReference type="SAM" id="MobiDB-lite"/>
    </source>
</evidence>
<feature type="compositionally biased region" description="Basic residues" evidence="1">
    <location>
        <begin position="519"/>
        <end position="529"/>
    </location>
</feature>
<feature type="compositionally biased region" description="Basic and acidic residues" evidence="1">
    <location>
        <begin position="46"/>
        <end position="62"/>
    </location>
</feature>
<feature type="non-terminal residue" evidence="2">
    <location>
        <position position="1"/>
    </location>
</feature>
<feature type="compositionally biased region" description="Basic residues" evidence="1">
    <location>
        <begin position="207"/>
        <end position="224"/>
    </location>
</feature>
<feature type="compositionally biased region" description="Basic residues" evidence="1">
    <location>
        <begin position="36"/>
        <end position="45"/>
    </location>
</feature>
<feature type="region of interest" description="Disordered" evidence="1">
    <location>
        <begin position="571"/>
        <end position="630"/>
    </location>
</feature>
<feature type="compositionally biased region" description="Basic residues" evidence="1">
    <location>
        <begin position="1"/>
        <end position="15"/>
    </location>
</feature>
<feature type="compositionally biased region" description="Basic residues" evidence="1">
    <location>
        <begin position="190"/>
        <end position="199"/>
    </location>
</feature>
<feature type="compositionally biased region" description="Basic and acidic residues" evidence="1">
    <location>
        <begin position="619"/>
        <end position="630"/>
    </location>
</feature>
<reference evidence="2" key="1">
    <citation type="submission" date="2020-02" db="EMBL/GenBank/DDBJ databases">
        <authorList>
            <person name="Meier V. D."/>
        </authorList>
    </citation>
    <scope>NUCLEOTIDE SEQUENCE</scope>
    <source>
        <strain evidence="2">AVDCRST_MAG11</strain>
    </source>
</reference>
<feature type="compositionally biased region" description="Low complexity" evidence="1">
    <location>
        <begin position="225"/>
        <end position="236"/>
    </location>
</feature>
<organism evidence="2">
    <name type="scientific">uncultured Gemmatimonadaceae bacterium</name>
    <dbReference type="NCBI Taxonomy" id="246130"/>
    <lineage>
        <taxon>Bacteria</taxon>
        <taxon>Pseudomonadati</taxon>
        <taxon>Gemmatimonadota</taxon>
        <taxon>Gemmatimonadia</taxon>
        <taxon>Gemmatimonadales</taxon>
        <taxon>Gemmatimonadaceae</taxon>
        <taxon>environmental samples</taxon>
    </lineage>
</organism>
<feature type="compositionally biased region" description="Basic and acidic residues" evidence="1">
    <location>
        <begin position="24"/>
        <end position="35"/>
    </location>
</feature>
<feature type="compositionally biased region" description="Basic residues" evidence="1">
    <location>
        <begin position="153"/>
        <end position="163"/>
    </location>
</feature>
<evidence type="ECO:0000313" key="2">
    <source>
        <dbReference type="EMBL" id="CAA9295835.1"/>
    </source>
</evidence>
<feature type="region of interest" description="Disordered" evidence="1">
    <location>
        <begin position="1"/>
        <end position="559"/>
    </location>
</feature>
<feature type="compositionally biased region" description="Basic and acidic residues" evidence="1">
    <location>
        <begin position="237"/>
        <end position="246"/>
    </location>
</feature>
<feature type="compositionally biased region" description="Basic residues" evidence="1">
    <location>
        <begin position="120"/>
        <end position="146"/>
    </location>
</feature>
<feature type="compositionally biased region" description="Basic and acidic residues" evidence="1">
    <location>
        <begin position="87"/>
        <end position="107"/>
    </location>
</feature>
<feature type="compositionally biased region" description="Basic residues" evidence="1">
    <location>
        <begin position="309"/>
        <end position="331"/>
    </location>
</feature>
<dbReference type="EMBL" id="CADCTU010000106">
    <property type="protein sequence ID" value="CAA9295835.1"/>
    <property type="molecule type" value="Genomic_DNA"/>
</dbReference>
<feature type="compositionally biased region" description="Basic residues" evidence="1">
    <location>
        <begin position="262"/>
        <end position="290"/>
    </location>
</feature>
<feature type="compositionally biased region" description="Basic and acidic residues" evidence="1">
    <location>
        <begin position="354"/>
        <end position="393"/>
    </location>
</feature>
<feature type="non-terminal residue" evidence="2">
    <location>
        <position position="630"/>
    </location>
</feature>
<feature type="compositionally biased region" description="Basic residues" evidence="1">
    <location>
        <begin position="344"/>
        <end position="353"/>
    </location>
</feature>
<sequence length="630" mass="69763">ARRARAAGARRRARRTLVPAVDRPALDRRAGDRARRRERRLHRDGRRLGEQPVRQRDLDRASRRGAVPAHLHREGEQHGAPLVAGRPVDRLPGRPRRRAADLPDPRGGRRGAAPDEPQGRRHRLRVVARRLAARLHRHRARERRGRGAQAGVRRLHGGGRRLPPHAPLAGGRRHRRAAPGDRVPDGRLAQARRRLHRAQLRGDARRAARPHRGRAQRRRLRVVARRAPGGVHAHPHAAPELREPGGHRGRGRRVGGGARGGRGARRRHRPGVVARRHAAALHDRRRRHHGQLLPQRAPGDGARGGRPGARAHRPLRRGPRERRVAPRRHPLPRGAGDEAAPLRARPRHRRHARAPLEPRGDPRRELLEGRRDGGVHGGERDVAPRAVPHDAPRRPPRAAGAPHRDDQAGGRLVARHARGGVVGEPRRRAHRGGAVQAERLRSPAPLPAARGDPRRPHRRVAPDARRRGRLPGGAVPREGGGGADAQLPRVGGLRGEVPRAQRAQPGRGRRVGRALGRGLARRARHRRLHAPGQHGVEPGRLHLGVPHHHHAAVQGRVRGRRDLQLDDLLREHGHPPVHAPVPAGHALGRPGDLREDLADHVREAGADAHAHPARRVRPPRPDRERVRAVP</sequence>
<feature type="compositionally biased region" description="Basic and acidic residues" evidence="1">
    <location>
        <begin position="591"/>
        <end position="610"/>
    </location>
</feature>
<proteinExistence type="predicted"/>
<name>A0A6J4K549_9BACT</name>
<protein>
    <submittedName>
        <fullName evidence="2">TolB protein, periplasmic protein involved in the tonb-independent uptake of group A colicins</fullName>
    </submittedName>
</protein>
<accession>A0A6J4K549</accession>